<dbReference type="OrthoDB" id="44654at2759"/>
<dbReference type="Proteomes" id="UP000693970">
    <property type="component" value="Unassembled WGS sequence"/>
</dbReference>
<feature type="region of interest" description="Disordered" evidence="1">
    <location>
        <begin position="39"/>
        <end position="60"/>
    </location>
</feature>
<reference evidence="2" key="2">
    <citation type="submission" date="2021-04" db="EMBL/GenBank/DDBJ databases">
        <authorList>
            <person name="Podell S."/>
        </authorList>
    </citation>
    <scope>NUCLEOTIDE SEQUENCE</scope>
    <source>
        <strain evidence="2">Hildebrandi</strain>
    </source>
</reference>
<evidence type="ECO:0000313" key="3">
    <source>
        <dbReference type="Proteomes" id="UP000693970"/>
    </source>
</evidence>
<protein>
    <submittedName>
        <fullName evidence="2">Uncharacterized protein</fullName>
    </submittedName>
</protein>
<accession>A0A9K3L9B5</accession>
<reference evidence="2" key="1">
    <citation type="journal article" date="2021" name="Sci. Rep.">
        <title>Diploid genomic architecture of Nitzschia inconspicua, an elite biomass production diatom.</title>
        <authorList>
            <person name="Oliver A."/>
            <person name="Podell S."/>
            <person name="Pinowska A."/>
            <person name="Traller J.C."/>
            <person name="Smith S.R."/>
            <person name="McClure R."/>
            <person name="Beliaev A."/>
            <person name="Bohutskyi P."/>
            <person name="Hill E.A."/>
            <person name="Rabines A."/>
            <person name="Zheng H."/>
            <person name="Allen L.Z."/>
            <person name="Kuo A."/>
            <person name="Grigoriev I.V."/>
            <person name="Allen A.E."/>
            <person name="Hazlebeck D."/>
            <person name="Allen E.E."/>
        </authorList>
    </citation>
    <scope>NUCLEOTIDE SEQUENCE</scope>
    <source>
        <strain evidence="2">Hildebrandi</strain>
    </source>
</reference>
<gene>
    <name evidence="2" type="ORF">IV203_001871</name>
</gene>
<organism evidence="2 3">
    <name type="scientific">Nitzschia inconspicua</name>
    <dbReference type="NCBI Taxonomy" id="303405"/>
    <lineage>
        <taxon>Eukaryota</taxon>
        <taxon>Sar</taxon>
        <taxon>Stramenopiles</taxon>
        <taxon>Ochrophyta</taxon>
        <taxon>Bacillariophyta</taxon>
        <taxon>Bacillariophyceae</taxon>
        <taxon>Bacillariophycidae</taxon>
        <taxon>Bacillariales</taxon>
        <taxon>Bacillariaceae</taxon>
        <taxon>Nitzschia</taxon>
    </lineage>
</organism>
<sequence length="279" mass="31667">MRPGSRYFKDIAIQHLHGCPITSRDVTIADNVYGPNLGSLKGKTTRRPVPSVSNRNDPVPPPILATHNHLGLSTDIFFINKMTFLSTYSRDLRFRTVVTLANRQLPHVRDHLQATLRLYHSRGFRISAIYADPEFEGLRTWFPQLETCGADDHIGDVERSIRTIKDRVRSTYRMLPFRQIPRIILGHLVHNVVFWLNSFPSGTGPTTHHSPAYLMTGRQVTYKAHAQLEFGEYVQTHEEHSNDMRERTAGAICLGPTGNAQGTHFFMSLATGSLIRRAR</sequence>
<evidence type="ECO:0000313" key="2">
    <source>
        <dbReference type="EMBL" id="KAG7357183.1"/>
    </source>
</evidence>
<name>A0A9K3L9B5_9STRA</name>
<comment type="caution">
    <text evidence="2">The sequence shown here is derived from an EMBL/GenBank/DDBJ whole genome shotgun (WGS) entry which is preliminary data.</text>
</comment>
<proteinExistence type="predicted"/>
<dbReference type="EMBL" id="JAGRRH010000015">
    <property type="protein sequence ID" value="KAG7357183.1"/>
    <property type="molecule type" value="Genomic_DNA"/>
</dbReference>
<evidence type="ECO:0000256" key="1">
    <source>
        <dbReference type="SAM" id="MobiDB-lite"/>
    </source>
</evidence>
<dbReference type="AlphaFoldDB" id="A0A9K3L9B5"/>
<keyword evidence="3" id="KW-1185">Reference proteome</keyword>